<sequence>MIVWSHTSPHEGPKAWRPHIGVDDAAGEEELSVVQTVSDQLFRDEEGRLVPDSQASLQLQLQDFATEAFAEKFSDLSQSTHISAETLFSLLERAETKARRVKLGEGLVRNSTPWAKKRRGVSTPPEELDPVLEGISEEEEQRAMKKATMDDVSYKASSSKAELE</sequence>
<evidence type="ECO:0000256" key="1">
    <source>
        <dbReference type="SAM" id="MobiDB-lite"/>
    </source>
</evidence>
<feature type="compositionally biased region" description="Polar residues" evidence="1">
    <location>
        <begin position="155"/>
        <end position="164"/>
    </location>
</feature>
<gene>
    <name evidence="2" type="ORF">BJ875DRAFT_485450</name>
</gene>
<keyword evidence="3" id="KW-1185">Reference proteome</keyword>
<feature type="compositionally biased region" description="Basic and acidic residues" evidence="1">
    <location>
        <begin position="141"/>
        <end position="153"/>
    </location>
</feature>
<name>A0A9P8C439_9HELO</name>
<proteinExistence type="predicted"/>
<dbReference type="OrthoDB" id="3485856at2759"/>
<evidence type="ECO:0000313" key="2">
    <source>
        <dbReference type="EMBL" id="KAG9233114.1"/>
    </source>
</evidence>
<accession>A0A9P8C439</accession>
<comment type="caution">
    <text evidence="2">The sequence shown here is derived from an EMBL/GenBank/DDBJ whole genome shotgun (WGS) entry which is preliminary data.</text>
</comment>
<protein>
    <submittedName>
        <fullName evidence="2">Uncharacterized protein</fullName>
    </submittedName>
</protein>
<dbReference type="EMBL" id="MU251515">
    <property type="protein sequence ID" value="KAG9233114.1"/>
    <property type="molecule type" value="Genomic_DNA"/>
</dbReference>
<dbReference type="Proteomes" id="UP000824998">
    <property type="component" value="Unassembled WGS sequence"/>
</dbReference>
<organism evidence="2 3">
    <name type="scientific">Amylocarpus encephaloides</name>
    <dbReference type="NCBI Taxonomy" id="45428"/>
    <lineage>
        <taxon>Eukaryota</taxon>
        <taxon>Fungi</taxon>
        <taxon>Dikarya</taxon>
        <taxon>Ascomycota</taxon>
        <taxon>Pezizomycotina</taxon>
        <taxon>Leotiomycetes</taxon>
        <taxon>Helotiales</taxon>
        <taxon>Helotiales incertae sedis</taxon>
        <taxon>Amylocarpus</taxon>
    </lineage>
</organism>
<reference evidence="2" key="1">
    <citation type="journal article" date="2021" name="IMA Fungus">
        <title>Genomic characterization of three marine fungi, including Emericellopsis atlantica sp. nov. with signatures of a generalist lifestyle and marine biomass degradation.</title>
        <authorList>
            <person name="Hagestad O.C."/>
            <person name="Hou L."/>
            <person name="Andersen J.H."/>
            <person name="Hansen E.H."/>
            <person name="Altermark B."/>
            <person name="Li C."/>
            <person name="Kuhnert E."/>
            <person name="Cox R.J."/>
            <person name="Crous P.W."/>
            <person name="Spatafora J.W."/>
            <person name="Lail K."/>
            <person name="Amirebrahimi M."/>
            <person name="Lipzen A."/>
            <person name="Pangilinan J."/>
            <person name="Andreopoulos W."/>
            <person name="Hayes R.D."/>
            <person name="Ng V."/>
            <person name="Grigoriev I.V."/>
            <person name="Jackson S.A."/>
            <person name="Sutton T.D.S."/>
            <person name="Dobson A.D.W."/>
            <person name="Rama T."/>
        </authorList>
    </citation>
    <scope>NUCLEOTIDE SEQUENCE</scope>
    <source>
        <strain evidence="2">TRa018bII</strain>
    </source>
</reference>
<dbReference type="AlphaFoldDB" id="A0A9P8C439"/>
<evidence type="ECO:0000313" key="3">
    <source>
        <dbReference type="Proteomes" id="UP000824998"/>
    </source>
</evidence>
<feature type="compositionally biased region" description="Acidic residues" evidence="1">
    <location>
        <begin position="126"/>
        <end position="140"/>
    </location>
</feature>
<feature type="region of interest" description="Disordered" evidence="1">
    <location>
        <begin position="114"/>
        <end position="164"/>
    </location>
</feature>